<keyword evidence="7" id="KW-0418">Kinase</keyword>
<proteinExistence type="inferred from homology"/>
<keyword evidence="4" id="KW-0028">Amino-acid biosynthesis</keyword>
<gene>
    <name evidence="11" type="ORF">METZ01_LOCUS321122</name>
</gene>
<feature type="domain" description="Aspartate/glutamate/uridylate kinase" evidence="10">
    <location>
        <begin position="40"/>
        <end position="272"/>
    </location>
</feature>
<sequence>MLNNNTDKDNILGSKSQNFDENNFSKNKSNNPLDSYLMKKTIVIKVGGSTLGFEDTTLSDVVKLQNKGYFPIIVHGGGADISEWMKKIGKRPKFVDGRRVTDKETLNIVISVLAGKVNTEMVNQLNIIGGKAIGLSGVDDGLITAKLKDPTFGFVGEVDKVKSKSIFELVKLGYIPVIAPLCLNTKPKSDDQILNVNADSVAGEVARSINCSKLIFVTDVPGVMDLSKRVIPKLVSKQVKKLVKTSYVSGGMIPKLEACLHSLSKIQEAHIIDGRKEGALFTVVTKNNFNKGTLIVN</sequence>
<dbReference type="AlphaFoldDB" id="A0A382P6A6"/>
<dbReference type="PANTHER" id="PTHR23342">
    <property type="entry name" value="N-ACETYLGLUTAMATE SYNTHASE"/>
    <property type="match status" value="1"/>
</dbReference>
<evidence type="ECO:0000256" key="6">
    <source>
        <dbReference type="ARBA" id="ARBA00022741"/>
    </source>
</evidence>
<dbReference type="EC" id="2.7.2.8" evidence="2"/>
<dbReference type="GO" id="GO:0005524">
    <property type="term" value="F:ATP binding"/>
    <property type="evidence" value="ECO:0007669"/>
    <property type="project" value="UniProtKB-KW"/>
</dbReference>
<dbReference type="FunFam" id="3.40.1160.10:FF:000004">
    <property type="entry name" value="Acetylglutamate kinase"/>
    <property type="match status" value="1"/>
</dbReference>
<dbReference type="EMBL" id="UINC01104822">
    <property type="protein sequence ID" value="SVC68268.1"/>
    <property type="molecule type" value="Genomic_DNA"/>
</dbReference>
<dbReference type="NCBIfam" id="TIGR00761">
    <property type="entry name" value="argB"/>
    <property type="match status" value="1"/>
</dbReference>
<feature type="compositionally biased region" description="Basic and acidic residues" evidence="9">
    <location>
        <begin position="1"/>
        <end position="10"/>
    </location>
</feature>
<evidence type="ECO:0000256" key="3">
    <source>
        <dbReference type="ARBA" id="ARBA00022571"/>
    </source>
</evidence>
<protein>
    <recommendedName>
        <fullName evidence="2">acetylglutamate kinase</fullName>
        <ecNumber evidence="2">2.7.2.8</ecNumber>
    </recommendedName>
</protein>
<comment type="pathway">
    <text evidence="1">Amino-acid biosynthesis; L-arginine biosynthesis; N(2)-acetyl-L-ornithine from L-glutamate: step 2/4.</text>
</comment>
<evidence type="ECO:0000256" key="9">
    <source>
        <dbReference type="SAM" id="MobiDB-lite"/>
    </source>
</evidence>
<evidence type="ECO:0000256" key="1">
    <source>
        <dbReference type="ARBA" id="ARBA00004828"/>
    </source>
</evidence>
<feature type="compositionally biased region" description="Polar residues" evidence="9">
    <location>
        <begin position="13"/>
        <end position="27"/>
    </location>
</feature>
<name>A0A382P6A6_9ZZZZ</name>
<dbReference type="HAMAP" id="MF_00082">
    <property type="entry name" value="ArgB"/>
    <property type="match status" value="1"/>
</dbReference>
<dbReference type="GO" id="GO:0006526">
    <property type="term" value="P:L-arginine biosynthetic process"/>
    <property type="evidence" value="ECO:0007669"/>
    <property type="project" value="UniProtKB-KW"/>
</dbReference>
<evidence type="ECO:0000259" key="10">
    <source>
        <dbReference type="Pfam" id="PF00696"/>
    </source>
</evidence>
<dbReference type="InterPro" id="IPR001048">
    <property type="entry name" value="Asp/Glu/Uridylate_kinase"/>
</dbReference>
<dbReference type="PIRSF" id="PIRSF000728">
    <property type="entry name" value="NAGK"/>
    <property type="match status" value="1"/>
</dbReference>
<evidence type="ECO:0000256" key="7">
    <source>
        <dbReference type="ARBA" id="ARBA00022777"/>
    </source>
</evidence>
<keyword evidence="8" id="KW-0067">ATP-binding</keyword>
<keyword evidence="5" id="KW-0808">Transferase</keyword>
<evidence type="ECO:0000256" key="4">
    <source>
        <dbReference type="ARBA" id="ARBA00022605"/>
    </source>
</evidence>
<evidence type="ECO:0000256" key="8">
    <source>
        <dbReference type="ARBA" id="ARBA00022840"/>
    </source>
</evidence>
<evidence type="ECO:0000256" key="5">
    <source>
        <dbReference type="ARBA" id="ARBA00022679"/>
    </source>
</evidence>
<evidence type="ECO:0000313" key="11">
    <source>
        <dbReference type="EMBL" id="SVC68268.1"/>
    </source>
</evidence>
<dbReference type="PANTHER" id="PTHR23342:SF0">
    <property type="entry name" value="N-ACETYLGLUTAMATE SYNTHASE, MITOCHONDRIAL"/>
    <property type="match status" value="1"/>
</dbReference>
<dbReference type="Pfam" id="PF00696">
    <property type="entry name" value="AA_kinase"/>
    <property type="match status" value="1"/>
</dbReference>
<feature type="region of interest" description="Disordered" evidence="9">
    <location>
        <begin position="1"/>
        <end position="27"/>
    </location>
</feature>
<dbReference type="InterPro" id="IPR004662">
    <property type="entry name" value="AcgluKinase_fam"/>
</dbReference>
<dbReference type="Gene3D" id="3.40.1160.10">
    <property type="entry name" value="Acetylglutamate kinase-like"/>
    <property type="match status" value="1"/>
</dbReference>
<dbReference type="InterPro" id="IPR037528">
    <property type="entry name" value="ArgB"/>
</dbReference>
<dbReference type="SUPFAM" id="SSF53633">
    <property type="entry name" value="Carbamate kinase-like"/>
    <property type="match status" value="1"/>
</dbReference>
<dbReference type="InterPro" id="IPR036393">
    <property type="entry name" value="AceGlu_kinase-like_sf"/>
</dbReference>
<keyword evidence="6" id="KW-0547">Nucleotide-binding</keyword>
<dbReference type="CDD" id="cd04238">
    <property type="entry name" value="AAK_NAGK-like"/>
    <property type="match status" value="1"/>
</dbReference>
<keyword evidence="3" id="KW-0055">Arginine biosynthesis</keyword>
<accession>A0A382P6A6</accession>
<organism evidence="11">
    <name type="scientific">marine metagenome</name>
    <dbReference type="NCBI Taxonomy" id="408172"/>
    <lineage>
        <taxon>unclassified sequences</taxon>
        <taxon>metagenomes</taxon>
        <taxon>ecological metagenomes</taxon>
    </lineage>
</organism>
<evidence type="ECO:0000256" key="2">
    <source>
        <dbReference type="ARBA" id="ARBA00013065"/>
    </source>
</evidence>
<reference evidence="11" key="1">
    <citation type="submission" date="2018-05" db="EMBL/GenBank/DDBJ databases">
        <authorList>
            <person name="Lanie J.A."/>
            <person name="Ng W.-L."/>
            <person name="Kazmierczak K.M."/>
            <person name="Andrzejewski T.M."/>
            <person name="Davidsen T.M."/>
            <person name="Wayne K.J."/>
            <person name="Tettelin H."/>
            <person name="Glass J.I."/>
            <person name="Rusch D."/>
            <person name="Podicherti R."/>
            <person name="Tsui H.-C.T."/>
            <person name="Winkler M.E."/>
        </authorList>
    </citation>
    <scope>NUCLEOTIDE SEQUENCE</scope>
</reference>
<dbReference type="GO" id="GO:0005737">
    <property type="term" value="C:cytoplasm"/>
    <property type="evidence" value="ECO:0007669"/>
    <property type="project" value="InterPro"/>
</dbReference>
<dbReference type="GO" id="GO:0003991">
    <property type="term" value="F:acetylglutamate kinase activity"/>
    <property type="evidence" value="ECO:0007669"/>
    <property type="project" value="UniProtKB-EC"/>
</dbReference>